<evidence type="ECO:0000256" key="1">
    <source>
        <dbReference type="ARBA" id="ARBA00022821"/>
    </source>
</evidence>
<dbReference type="InterPro" id="IPR058546">
    <property type="entry name" value="RPS4B/Roq1-like_LRR"/>
</dbReference>
<sequence length="792" mass="91040">MGDQGSVSEILELQCDNNDHDVFLSFRGEDTRHTFTGYLYDALIRKGVNTFMDNENLRIGEQIRPQLIQAIQGSKTSIVVLSENYADSTWCLDELLIILKCKEEKNQLVFPIFYKVEPSDVRYQRNSYAQAMTKHENRFGNDSDKVKRWRDALSHISTLSGHHLKEGTKGSSKIEGIKLDHREEVNWTHDAFEKMRKLRILVVRNSNLLSGPVNLPNQLRLLDWKGYPSRSFHPDFYPKKIAAFNLCCSALVLDKPFQFRISHSISEWCLNLETLHFNSASLSDEDLNMIIQSFPKLKELNVSSNHFVSLPDCIKESTCLTSLDVSYCVKLEEIPELPSSVQKVDARHCDSLTTETSSMLWSQLLKEINRLEIVLPKTEIPEWFDYHVEGGNIIFWVQGKFPDVALAFVFEKVMYDSVRVQLFIEGEDVHVHGQHQQYVHNFNVAEDHVLLFDVRIFFSVEERNGVDARLGHEDGWKSVHVKFDTEMTVRLWGVYVYKQDTKMDAIQFTCPHSWIPSLSRRIEKDEEEKPSREDWSDWRASIEEASCSESHDSNSQTPSHTHTCSPCCIRILSTLKKLICCNAKSRKRLHKSMGFEGFEEGGDRDGGGGGGGSMGFGGFEGSLSKISNKVREEKTVPDERLAEMMESRFGNWDTHFGTRVEGSFSHIFNKVREERVPRFGDWDENVGTRFEGSYTEIFNKVREEKRVPDENLAKMMESRYGSWDTHVGTRVEDSFNFTKEELLEDDDNISPYVDTQMQLPFFSESLETVVGNLQRVMAVSSDDDESESEVEA</sequence>
<dbReference type="SUPFAM" id="SSF52200">
    <property type="entry name" value="Toll/Interleukin receptor TIR domain"/>
    <property type="match status" value="1"/>
</dbReference>
<protein>
    <recommendedName>
        <fullName evidence="4">TIR domain-containing protein</fullName>
    </recommendedName>
</protein>
<dbReference type="EMBL" id="JAYWIO010000006">
    <property type="protein sequence ID" value="KAK7258077.1"/>
    <property type="molecule type" value="Genomic_DNA"/>
</dbReference>
<dbReference type="SMART" id="SM00255">
    <property type="entry name" value="TIR"/>
    <property type="match status" value="1"/>
</dbReference>
<dbReference type="FunFam" id="3.40.50.10140:FF:000007">
    <property type="entry name" value="Disease resistance protein (TIR-NBS-LRR class)"/>
    <property type="match status" value="1"/>
</dbReference>
<dbReference type="Gene3D" id="3.40.50.10140">
    <property type="entry name" value="Toll/interleukin-1 receptor homology (TIR) domain"/>
    <property type="match status" value="1"/>
</dbReference>
<evidence type="ECO:0000313" key="6">
    <source>
        <dbReference type="Proteomes" id="UP001372338"/>
    </source>
</evidence>
<dbReference type="InterPro" id="IPR032675">
    <property type="entry name" value="LRR_dom_sf"/>
</dbReference>
<evidence type="ECO:0000256" key="2">
    <source>
        <dbReference type="ARBA" id="ARBA00023027"/>
    </source>
</evidence>
<name>A0AAN9EI94_CROPI</name>
<proteinExistence type="predicted"/>
<dbReference type="InterPro" id="IPR035897">
    <property type="entry name" value="Toll_tir_struct_dom_sf"/>
</dbReference>
<dbReference type="Pfam" id="PF05627">
    <property type="entry name" value="AvrRpt-cleavage"/>
    <property type="match status" value="2"/>
</dbReference>
<dbReference type="Proteomes" id="UP001372338">
    <property type="component" value="Unassembled WGS sequence"/>
</dbReference>
<evidence type="ECO:0000313" key="5">
    <source>
        <dbReference type="EMBL" id="KAK7258077.1"/>
    </source>
</evidence>
<accession>A0AAN9EI94</accession>
<dbReference type="SUPFAM" id="SSF52058">
    <property type="entry name" value="L domain-like"/>
    <property type="match status" value="1"/>
</dbReference>
<dbReference type="PANTHER" id="PTHR32009">
    <property type="entry name" value="TMV RESISTANCE PROTEIN N-LIKE"/>
    <property type="match status" value="1"/>
</dbReference>
<feature type="compositionally biased region" description="Gly residues" evidence="3">
    <location>
        <begin position="607"/>
        <end position="618"/>
    </location>
</feature>
<dbReference type="GO" id="GO:0007165">
    <property type="term" value="P:signal transduction"/>
    <property type="evidence" value="ECO:0007669"/>
    <property type="project" value="InterPro"/>
</dbReference>
<comment type="caution">
    <text evidence="5">The sequence shown here is derived from an EMBL/GenBank/DDBJ whole genome shotgun (WGS) entry which is preliminary data.</text>
</comment>
<keyword evidence="1" id="KW-0611">Plant defense</keyword>
<dbReference type="InterPro" id="IPR008700">
    <property type="entry name" value="TypeIII_avirulence_cleave"/>
</dbReference>
<dbReference type="Pfam" id="PF23286">
    <property type="entry name" value="LRR_13"/>
    <property type="match status" value="1"/>
</dbReference>
<evidence type="ECO:0000256" key="3">
    <source>
        <dbReference type="SAM" id="MobiDB-lite"/>
    </source>
</evidence>
<dbReference type="Pfam" id="PF01582">
    <property type="entry name" value="TIR"/>
    <property type="match status" value="1"/>
</dbReference>
<keyword evidence="2" id="KW-0520">NAD</keyword>
<dbReference type="AlphaFoldDB" id="A0AAN9EI94"/>
<keyword evidence="6" id="KW-1185">Reference proteome</keyword>
<feature type="region of interest" description="Disordered" evidence="3">
    <location>
        <begin position="599"/>
        <end position="618"/>
    </location>
</feature>
<reference evidence="5 6" key="1">
    <citation type="submission" date="2024-01" db="EMBL/GenBank/DDBJ databases">
        <title>The genomes of 5 underutilized Papilionoideae crops provide insights into root nodulation and disease resistanc.</title>
        <authorList>
            <person name="Yuan L."/>
        </authorList>
    </citation>
    <scope>NUCLEOTIDE SEQUENCE [LARGE SCALE GENOMIC DNA]</scope>
    <source>
        <strain evidence="5">ZHUSHIDOU_FW_LH</strain>
        <tissue evidence="5">Leaf</tissue>
    </source>
</reference>
<gene>
    <name evidence="5" type="ORF">RIF29_32505</name>
</gene>
<organism evidence="5 6">
    <name type="scientific">Crotalaria pallida</name>
    <name type="common">Smooth rattlebox</name>
    <name type="synonym">Crotalaria striata</name>
    <dbReference type="NCBI Taxonomy" id="3830"/>
    <lineage>
        <taxon>Eukaryota</taxon>
        <taxon>Viridiplantae</taxon>
        <taxon>Streptophyta</taxon>
        <taxon>Embryophyta</taxon>
        <taxon>Tracheophyta</taxon>
        <taxon>Spermatophyta</taxon>
        <taxon>Magnoliopsida</taxon>
        <taxon>eudicotyledons</taxon>
        <taxon>Gunneridae</taxon>
        <taxon>Pentapetalae</taxon>
        <taxon>rosids</taxon>
        <taxon>fabids</taxon>
        <taxon>Fabales</taxon>
        <taxon>Fabaceae</taxon>
        <taxon>Papilionoideae</taxon>
        <taxon>50 kb inversion clade</taxon>
        <taxon>genistoids sensu lato</taxon>
        <taxon>core genistoids</taxon>
        <taxon>Crotalarieae</taxon>
        <taxon>Crotalaria</taxon>
    </lineage>
</organism>
<feature type="domain" description="TIR" evidence="4">
    <location>
        <begin position="18"/>
        <end position="185"/>
    </location>
</feature>
<dbReference type="Gene3D" id="3.80.10.10">
    <property type="entry name" value="Ribonuclease Inhibitor"/>
    <property type="match status" value="1"/>
</dbReference>
<dbReference type="PROSITE" id="PS50104">
    <property type="entry name" value="TIR"/>
    <property type="match status" value="1"/>
</dbReference>
<dbReference type="PANTHER" id="PTHR32009:SF106">
    <property type="entry name" value="TIR DOMAIN-CONTAINING PROTEIN"/>
    <property type="match status" value="1"/>
</dbReference>
<evidence type="ECO:0000259" key="4">
    <source>
        <dbReference type="PROSITE" id="PS50104"/>
    </source>
</evidence>
<dbReference type="InterPro" id="IPR000157">
    <property type="entry name" value="TIR_dom"/>
</dbReference>